<dbReference type="SUPFAM" id="SSF55874">
    <property type="entry name" value="ATPase domain of HSP90 chaperone/DNA topoisomerase II/histidine kinase"/>
    <property type="match status" value="1"/>
</dbReference>
<keyword evidence="1" id="KW-0723">Serine/threonine-protein kinase</keyword>
<organism evidence="3 4">
    <name type="scientific">Lipingzhangella halophila</name>
    <dbReference type="NCBI Taxonomy" id="1783352"/>
    <lineage>
        <taxon>Bacteria</taxon>
        <taxon>Bacillati</taxon>
        <taxon>Actinomycetota</taxon>
        <taxon>Actinomycetes</taxon>
        <taxon>Streptosporangiales</taxon>
        <taxon>Nocardiopsidaceae</taxon>
        <taxon>Lipingzhangella</taxon>
    </lineage>
</organism>
<evidence type="ECO:0000313" key="4">
    <source>
        <dbReference type="Proteomes" id="UP000523007"/>
    </source>
</evidence>
<dbReference type="PANTHER" id="PTHR35526">
    <property type="entry name" value="ANTI-SIGMA-F FACTOR RSBW-RELATED"/>
    <property type="match status" value="1"/>
</dbReference>
<keyword evidence="3" id="KW-0808">Transferase</keyword>
<gene>
    <name evidence="3" type="ORF">F4561_000937</name>
</gene>
<dbReference type="GO" id="GO:0004674">
    <property type="term" value="F:protein serine/threonine kinase activity"/>
    <property type="evidence" value="ECO:0007669"/>
    <property type="project" value="UniProtKB-KW"/>
</dbReference>
<dbReference type="CDD" id="cd16936">
    <property type="entry name" value="HATPase_RsbW-like"/>
    <property type="match status" value="1"/>
</dbReference>
<dbReference type="AlphaFoldDB" id="A0A7W7W0N8"/>
<dbReference type="InterPro" id="IPR036890">
    <property type="entry name" value="HATPase_C_sf"/>
</dbReference>
<dbReference type="PANTHER" id="PTHR35526:SF3">
    <property type="entry name" value="ANTI-SIGMA-F FACTOR RSBW"/>
    <property type="match status" value="1"/>
</dbReference>
<reference evidence="3 4" key="1">
    <citation type="submission" date="2020-08" db="EMBL/GenBank/DDBJ databases">
        <title>Sequencing the genomes of 1000 actinobacteria strains.</title>
        <authorList>
            <person name="Klenk H.-P."/>
        </authorList>
    </citation>
    <scope>NUCLEOTIDE SEQUENCE [LARGE SCALE GENOMIC DNA]</scope>
    <source>
        <strain evidence="3 4">DSM 102030</strain>
    </source>
</reference>
<dbReference type="InterPro" id="IPR003594">
    <property type="entry name" value="HATPase_dom"/>
</dbReference>
<keyword evidence="3" id="KW-0418">Kinase</keyword>
<keyword evidence="4" id="KW-1185">Reference proteome</keyword>
<comment type="caution">
    <text evidence="3">The sequence shown here is derived from an EMBL/GenBank/DDBJ whole genome shotgun (WGS) entry which is preliminary data.</text>
</comment>
<evidence type="ECO:0000313" key="3">
    <source>
        <dbReference type="EMBL" id="MBB4930117.1"/>
    </source>
</evidence>
<sequence length="114" mass="12542">MAREIARGILREWGMTRFAADVELVVSELVTNALRHGPDPGASGGDCLLQLTMMRRGGELVCAVRDANDRIPVRREPDFMLETGRGLRLVSCFAASWGAVPTVPVGKFVWALFR</sequence>
<dbReference type="Gene3D" id="3.30.565.10">
    <property type="entry name" value="Histidine kinase-like ATPase, C-terminal domain"/>
    <property type="match status" value="1"/>
</dbReference>
<protein>
    <submittedName>
        <fullName evidence="3">Two-component sensor histidine kinase</fullName>
    </submittedName>
</protein>
<name>A0A7W7W0N8_9ACTN</name>
<evidence type="ECO:0000259" key="2">
    <source>
        <dbReference type="Pfam" id="PF13581"/>
    </source>
</evidence>
<dbReference type="EMBL" id="JACHJT010000001">
    <property type="protein sequence ID" value="MBB4930117.1"/>
    <property type="molecule type" value="Genomic_DNA"/>
</dbReference>
<accession>A0A7W7W0N8</accession>
<proteinExistence type="predicted"/>
<feature type="domain" description="Histidine kinase/HSP90-like ATPase" evidence="2">
    <location>
        <begin position="2"/>
        <end position="94"/>
    </location>
</feature>
<evidence type="ECO:0000256" key="1">
    <source>
        <dbReference type="ARBA" id="ARBA00022527"/>
    </source>
</evidence>
<dbReference type="InterPro" id="IPR050267">
    <property type="entry name" value="Anti-sigma-factor_SerPK"/>
</dbReference>
<dbReference type="Pfam" id="PF13581">
    <property type="entry name" value="HATPase_c_2"/>
    <property type="match status" value="1"/>
</dbReference>
<dbReference type="Proteomes" id="UP000523007">
    <property type="component" value="Unassembled WGS sequence"/>
</dbReference>